<evidence type="ECO:0000256" key="1">
    <source>
        <dbReference type="ARBA" id="ARBA00022603"/>
    </source>
</evidence>
<dbReference type="PANTHER" id="PTHR43591">
    <property type="entry name" value="METHYLTRANSFERASE"/>
    <property type="match status" value="1"/>
</dbReference>
<keyword evidence="4 6" id="KW-0949">S-adenosyl-L-methionine</keyword>
<dbReference type="EMBL" id="QEAM01000015">
    <property type="protein sequence ID" value="TPX50626.1"/>
    <property type="molecule type" value="Genomic_DNA"/>
</dbReference>
<reference evidence="9 10" key="1">
    <citation type="journal article" date="2019" name="Sci. Rep.">
        <title>Comparative genomics of chytrid fungi reveal insights into the obligate biotrophic and pathogenic lifestyle of Synchytrium endobioticum.</title>
        <authorList>
            <person name="van de Vossenberg B.T.L.H."/>
            <person name="Warris S."/>
            <person name="Nguyen H.D.T."/>
            <person name="van Gent-Pelzer M.P.E."/>
            <person name="Joly D.L."/>
            <person name="van de Geest H.C."/>
            <person name="Bonants P.J.M."/>
            <person name="Smith D.S."/>
            <person name="Levesque C.A."/>
            <person name="van der Lee T.A.J."/>
        </authorList>
    </citation>
    <scope>NUCLEOTIDE SEQUENCE [LARGE SCALE GENOMIC DNA]</scope>
    <source>
        <strain evidence="8 10">LEV6574</strain>
        <strain evidence="7 9">MB42</strain>
    </source>
</reference>
<keyword evidence="1 6" id="KW-0489">Methyltransferase</keyword>
<dbReference type="PANTHER" id="PTHR43591:SF24">
    <property type="entry name" value="2-METHOXY-6-POLYPRENYL-1,4-BENZOQUINOL METHYLASE, MITOCHONDRIAL"/>
    <property type="match status" value="1"/>
</dbReference>
<sequence>MQRTVRSLKVAASLPYLAPAVGYRCYSNASASTREAPNIDSHHQPTTHFGFRTVPKTEKESLVRQVFGNVAPSYDIMNDLMSAGVHRLWKDHFMRTLAPGKDTNLLDVAGGTGDIAFRFLDYVKAIHGLHNSARVTVLDINPAMLQVGQDRARIAGHTDETRIRFMQGNAENLEPIPSSSVDAYTIAFGIRNCTHIDAVLAEAFRVLKPGGRFMCLEFSKVGIPIIKELYDVYSFNVIPAIGELVANDRESYQYLVESIRQFPSQQAFAEMISHAGFKPVGKAWEDLTFGVAAIHSGWKI</sequence>
<evidence type="ECO:0000313" key="8">
    <source>
        <dbReference type="EMBL" id="TPX50626.1"/>
    </source>
</evidence>
<feature type="binding site" evidence="6">
    <location>
        <position position="112"/>
    </location>
    <ligand>
        <name>S-adenosyl-L-methionine</name>
        <dbReference type="ChEBI" id="CHEBI:59789"/>
    </ligand>
</feature>
<comment type="catalytic activity">
    <reaction evidence="6">
        <text>a 2-methoxy-6-(all-trans-polyprenyl)benzene-1,4-diol + S-adenosyl-L-methionine = a 5-methoxy-2-methyl-3-(all-trans-polyprenyl)benzene-1,4-diol + S-adenosyl-L-homocysteine + H(+)</text>
        <dbReference type="Rhea" id="RHEA:28286"/>
        <dbReference type="Rhea" id="RHEA-COMP:10858"/>
        <dbReference type="Rhea" id="RHEA-COMP:10859"/>
        <dbReference type="ChEBI" id="CHEBI:15378"/>
        <dbReference type="ChEBI" id="CHEBI:57856"/>
        <dbReference type="ChEBI" id="CHEBI:59789"/>
        <dbReference type="ChEBI" id="CHEBI:84166"/>
        <dbReference type="ChEBI" id="CHEBI:84167"/>
        <dbReference type="EC" id="2.1.1.201"/>
    </reaction>
</comment>
<dbReference type="UniPathway" id="UPA00232"/>
<comment type="subunit">
    <text evidence="5">Component of a multi-subunit COQ enzyme complex, composed of at least COQ3, COQ4, COQ5, COQ6, COQ7 and COQ9. Interacts with PYURF; the interaction is direct, stabilizes COQ5 protein and associates PYURF with COQ enzyme complex.</text>
</comment>
<dbReference type="FunFam" id="3.40.50.150:FF:000064">
    <property type="entry name" value="2-methoxy-6-polyprenyl-1,4-benzoquinol methylase, mitochondrial"/>
    <property type="match status" value="1"/>
</dbReference>
<keyword evidence="6" id="KW-0496">Mitochondrion</keyword>
<feature type="binding site" evidence="6">
    <location>
        <begin position="169"/>
        <end position="170"/>
    </location>
    <ligand>
        <name>S-adenosyl-L-methionine</name>
        <dbReference type="ChEBI" id="CHEBI:59789"/>
    </ligand>
</feature>
<dbReference type="EMBL" id="QEAN01000082">
    <property type="protein sequence ID" value="TPX49469.1"/>
    <property type="molecule type" value="Genomic_DNA"/>
</dbReference>
<dbReference type="AlphaFoldDB" id="A0A507DGF5"/>
<keyword evidence="6" id="KW-0472">Membrane</keyword>
<gene>
    <name evidence="8" type="primary">SENL798</name>
    <name evidence="6" type="synonym">COQ5</name>
    <name evidence="8" type="ORF">SeLEV6574_g00798</name>
    <name evidence="7" type="ORF">SeMB42_g02602</name>
</gene>
<keyword evidence="2 6" id="KW-0808">Transferase</keyword>
<dbReference type="PROSITE" id="PS51608">
    <property type="entry name" value="SAM_MT_UBIE"/>
    <property type="match status" value="1"/>
</dbReference>
<dbReference type="CDD" id="cd02440">
    <property type="entry name" value="AdoMet_MTases"/>
    <property type="match status" value="1"/>
</dbReference>
<keyword evidence="6" id="KW-0999">Mitochondrion inner membrane</keyword>
<name>A0A507DGF5_9FUNG</name>
<dbReference type="GO" id="GO:0031314">
    <property type="term" value="C:extrinsic component of mitochondrial inner membrane"/>
    <property type="evidence" value="ECO:0007669"/>
    <property type="project" value="UniProtKB-UniRule"/>
</dbReference>
<evidence type="ECO:0000313" key="7">
    <source>
        <dbReference type="EMBL" id="TPX49469.1"/>
    </source>
</evidence>
<dbReference type="PROSITE" id="PS01184">
    <property type="entry name" value="UBIE_2"/>
    <property type="match status" value="1"/>
</dbReference>
<evidence type="ECO:0000313" key="10">
    <source>
        <dbReference type="Proteomes" id="UP000320475"/>
    </source>
</evidence>
<protein>
    <recommendedName>
        <fullName evidence="6">2-methoxy-6-polyprenyl-1,4-benzoquinol methylase, mitochondrial</fullName>
        <ecNumber evidence="6">2.1.1.201</ecNumber>
    </recommendedName>
    <alternativeName>
        <fullName evidence="6">Ubiquinone biosynthesis methyltransferase COQ5</fullName>
    </alternativeName>
</protein>
<dbReference type="NCBIfam" id="TIGR01934">
    <property type="entry name" value="MenG_MenH_UbiE"/>
    <property type="match status" value="1"/>
</dbReference>
<evidence type="ECO:0000256" key="3">
    <source>
        <dbReference type="ARBA" id="ARBA00022688"/>
    </source>
</evidence>
<dbReference type="SUPFAM" id="SSF53335">
    <property type="entry name" value="S-adenosyl-L-methionine-dependent methyltransferases"/>
    <property type="match status" value="1"/>
</dbReference>
<dbReference type="OrthoDB" id="8300214at2759"/>
<dbReference type="Pfam" id="PF01209">
    <property type="entry name" value="Ubie_methyltran"/>
    <property type="match status" value="1"/>
</dbReference>
<dbReference type="Proteomes" id="UP000320475">
    <property type="component" value="Unassembled WGS sequence"/>
</dbReference>
<feature type="binding site" evidence="6">
    <location>
        <position position="139"/>
    </location>
    <ligand>
        <name>S-adenosyl-L-methionine</name>
        <dbReference type="ChEBI" id="CHEBI:59789"/>
    </ligand>
</feature>
<dbReference type="Gene3D" id="3.40.50.150">
    <property type="entry name" value="Vaccinia Virus protein VP39"/>
    <property type="match status" value="1"/>
</dbReference>
<comment type="pathway">
    <text evidence="6">Cofactor biosynthesis; ubiquinone biosynthesis.</text>
</comment>
<dbReference type="InterPro" id="IPR029063">
    <property type="entry name" value="SAM-dependent_MTases_sf"/>
</dbReference>
<dbReference type="VEuPathDB" id="FungiDB:SeMB42_g02602"/>
<comment type="subcellular location">
    <subcellularLocation>
        <location evidence="6">Mitochondrion inner membrane</location>
        <topology evidence="6">Peripheral membrane protein</topology>
        <orientation evidence="6">Matrix side</orientation>
    </subcellularLocation>
</comment>
<dbReference type="EC" id="2.1.1.201" evidence="6"/>
<dbReference type="InterPro" id="IPR023576">
    <property type="entry name" value="UbiE/COQ5_MeTrFase_CS"/>
</dbReference>
<dbReference type="HAMAP" id="MF_01813">
    <property type="entry name" value="MenG_UbiE_methyltr"/>
    <property type="match status" value="1"/>
</dbReference>
<comment type="caution">
    <text evidence="6">Lacks conserved residue(s) required for the propagation of feature annotation.</text>
</comment>
<comment type="caution">
    <text evidence="8">The sequence shown here is derived from an EMBL/GenBank/DDBJ whole genome shotgun (WGS) entry which is preliminary data.</text>
</comment>
<accession>A0A507DGF5</accession>
<dbReference type="PROSITE" id="PS01183">
    <property type="entry name" value="UBIE_1"/>
    <property type="match status" value="1"/>
</dbReference>
<dbReference type="GO" id="GO:0032259">
    <property type="term" value="P:methylation"/>
    <property type="evidence" value="ECO:0007669"/>
    <property type="project" value="UniProtKB-KW"/>
</dbReference>
<comment type="similarity">
    <text evidence="6">Belongs to the class I-like SAM-binding methyltransferase superfamily. MenG/UbiE family.</text>
</comment>
<evidence type="ECO:0000313" key="9">
    <source>
        <dbReference type="Proteomes" id="UP000317494"/>
    </source>
</evidence>
<evidence type="ECO:0000256" key="5">
    <source>
        <dbReference type="ARBA" id="ARBA00046387"/>
    </source>
</evidence>
<dbReference type="GO" id="GO:0008425">
    <property type="term" value="F:2-methoxy-6-polyprenyl-1,4-benzoquinol methyltransferase activity"/>
    <property type="evidence" value="ECO:0007669"/>
    <property type="project" value="UniProtKB-UniRule"/>
</dbReference>
<evidence type="ECO:0000256" key="2">
    <source>
        <dbReference type="ARBA" id="ARBA00022679"/>
    </source>
</evidence>
<keyword evidence="3 6" id="KW-0831">Ubiquinone biosynthesis</keyword>
<comment type="function">
    <text evidence="6">Methyltransferase required for the conversion of 2-polyprenyl-6-methoxy-1,4-benzoquinol (DDMQH2) to 2-polyprenyl-3-methyl-6-methoxy-1,4-benzoquinol (DMQH2).</text>
</comment>
<proteinExistence type="inferred from homology"/>
<dbReference type="InterPro" id="IPR004033">
    <property type="entry name" value="UbiE/COQ5_MeTrFase"/>
</dbReference>
<organism evidence="8 10">
    <name type="scientific">Synchytrium endobioticum</name>
    <dbReference type="NCBI Taxonomy" id="286115"/>
    <lineage>
        <taxon>Eukaryota</taxon>
        <taxon>Fungi</taxon>
        <taxon>Fungi incertae sedis</taxon>
        <taxon>Chytridiomycota</taxon>
        <taxon>Chytridiomycota incertae sedis</taxon>
        <taxon>Chytridiomycetes</taxon>
        <taxon>Synchytriales</taxon>
        <taxon>Synchytriaceae</taxon>
        <taxon>Synchytrium</taxon>
    </lineage>
</organism>
<evidence type="ECO:0000256" key="6">
    <source>
        <dbReference type="HAMAP-Rule" id="MF_03191"/>
    </source>
</evidence>
<dbReference type="Proteomes" id="UP000317494">
    <property type="component" value="Unassembled WGS sequence"/>
</dbReference>
<dbReference type="STRING" id="286115.A0A507DGF5"/>
<evidence type="ECO:0000256" key="4">
    <source>
        <dbReference type="ARBA" id="ARBA00022691"/>
    </source>
</evidence>
<keyword evidence="9" id="KW-1185">Reference proteome</keyword>